<accession>A0A8J8NCM5</accession>
<dbReference type="PANTHER" id="PTHR23248:SF9">
    <property type="entry name" value="PHOSPHOLIPID SCRAMBLASE"/>
    <property type="match status" value="1"/>
</dbReference>
<dbReference type="OrthoDB" id="191150at2759"/>
<dbReference type="EMBL" id="RRYP01023308">
    <property type="protein sequence ID" value="TNV72254.1"/>
    <property type="molecule type" value="Genomic_DNA"/>
</dbReference>
<evidence type="ECO:0000256" key="1">
    <source>
        <dbReference type="ARBA" id="ARBA00005350"/>
    </source>
</evidence>
<dbReference type="AlphaFoldDB" id="A0A8J8NCM5"/>
<evidence type="ECO:0000256" key="2">
    <source>
        <dbReference type="RuleBase" id="RU363116"/>
    </source>
</evidence>
<reference evidence="3" key="1">
    <citation type="submission" date="2019-06" db="EMBL/GenBank/DDBJ databases">
        <authorList>
            <person name="Zheng W."/>
        </authorList>
    </citation>
    <scope>NUCLEOTIDE SEQUENCE</scope>
    <source>
        <strain evidence="3">QDHG01</strain>
    </source>
</reference>
<proteinExistence type="inferred from homology"/>
<organism evidence="3 4">
    <name type="scientific">Halteria grandinella</name>
    <dbReference type="NCBI Taxonomy" id="5974"/>
    <lineage>
        <taxon>Eukaryota</taxon>
        <taxon>Sar</taxon>
        <taxon>Alveolata</taxon>
        <taxon>Ciliophora</taxon>
        <taxon>Intramacronucleata</taxon>
        <taxon>Spirotrichea</taxon>
        <taxon>Stichotrichia</taxon>
        <taxon>Sporadotrichida</taxon>
        <taxon>Halteriidae</taxon>
        <taxon>Halteria</taxon>
    </lineage>
</organism>
<comment type="caution">
    <text evidence="3">The sequence shown here is derived from an EMBL/GenBank/DDBJ whole genome shotgun (WGS) entry which is preliminary data.</text>
</comment>
<dbReference type="Proteomes" id="UP000785679">
    <property type="component" value="Unassembled WGS sequence"/>
</dbReference>
<sequence length="289" mass="33008">MEQKDDPLTLLNKPSYKTMVLKLKAPFLNTLCLPCCYTEQAQAKLYKWIPHVKGNSLDGQSGKRVLKIKENSSCIERCMLPASCRGYKNQFKAENTGKVIIHMDRQCKASFLCLARPSASVYMLKTSKTRLPQYRSEGMEPVHTLSELNEQSSPGKSKFQKVLVTEEKVPIGRVELPYSFGQIKAIIYDEQNIPILQIQGSKAQLQLCLFTSCVGPCRTSEFVIGDYSTNMVEAKGYIYKTWSNFYKVCCSSAPWYIIDFPDECDWRRKILITAAIQLIDQHYFSGWCQ</sequence>
<keyword evidence="4" id="KW-1185">Reference proteome</keyword>
<evidence type="ECO:0000313" key="4">
    <source>
        <dbReference type="Proteomes" id="UP000785679"/>
    </source>
</evidence>
<dbReference type="GO" id="GO:0017128">
    <property type="term" value="F:phospholipid scramblase activity"/>
    <property type="evidence" value="ECO:0007669"/>
    <property type="project" value="InterPro"/>
</dbReference>
<gene>
    <name evidence="3" type="ORF">FGO68_gene5821</name>
</gene>
<evidence type="ECO:0000313" key="3">
    <source>
        <dbReference type="EMBL" id="TNV72254.1"/>
    </source>
</evidence>
<dbReference type="PANTHER" id="PTHR23248">
    <property type="entry name" value="PHOSPHOLIPID SCRAMBLASE-RELATED"/>
    <property type="match status" value="1"/>
</dbReference>
<comment type="similarity">
    <text evidence="1 2">Belongs to the phospholipid scramblase family.</text>
</comment>
<dbReference type="GO" id="GO:0005886">
    <property type="term" value="C:plasma membrane"/>
    <property type="evidence" value="ECO:0007669"/>
    <property type="project" value="TreeGrafter"/>
</dbReference>
<dbReference type="InterPro" id="IPR005552">
    <property type="entry name" value="Scramblase"/>
</dbReference>
<dbReference type="Pfam" id="PF03803">
    <property type="entry name" value="Scramblase"/>
    <property type="match status" value="1"/>
</dbReference>
<protein>
    <recommendedName>
        <fullName evidence="2">Phospholipid scramblase</fullName>
    </recommendedName>
</protein>
<name>A0A8J8NCM5_HALGN</name>